<evidence type="ECO:0000256" key="1">
    <source>
        <dbReference type="ARBA" id="ARBA00022723"/>
    </source>
</evidence>
<evidence type="ECO:0000313" key="6">
    <source>
        <dbReference type="Proteomes" id="UP000507470"/>
    </source>
</evidence>
<dbReference type="Gene3D" id="1.10.1280.10">
    <property type="entry name" value="Di-copper center containing domain from catechol oxidase"/>
    <property type="match status" value="1"/>
</dbReference>
<feature type="region of interest" description="Disordered" evidence="3">
    <location>
        <begin position="1"/>
        <end position="31"/>
    </location>
</feature>
<feature type="domain" description="Tyrosinase copper-binding" evidence="4">
    <location>
        <begin position="193"/>
        <end position="361"/>
    </location>
</feature>
<evidence type="ECO:0000313" key="5">
    <source>
        <dbReference type="EMBL" id="CAC5417288.1"/>
    </source>
</evidence>
<keyword evidence="1" id="KW-0479">Metal-binding</keyword>
<keyword evidence="2" id="KW-0186">Copper</keyword>
<dbReference type="AlphaFoldDB" id="A0A6J8EAN0"/>
<dbReference type="OrthoDB" id="6132182at2759"/>
<evidence type="ECO:0000256" key="2">
    <source>
        <dbReference type="ARBA" id="ARBA00023008"/>
    </source>
</evidence>
<reference evidence="5 6" key="1">
    <citation type="submission" date="2020-06" db="EMBL/GenBank/DDBJ databases">
        <authorList>
            <person name="Li R."/>
            <person name="Bekaert M."/>
        </authorList>
    </citation>
    <scope>NUCLEOTIDE SEQUENCE [LARGE SCALE GENOMIC DNA]</scope>
    <source>
        <strain evidence="6">wild</strain>
    </source>
</reference>
<sequence>MVKEVETRKSKAENAMSKKRKREGLHEDHIPLNINRQHEHSSLERRGDKKWSFTMLCLHIWLLLSFVSLGRCLIEEIQLPPSLKDCLMMKSKYQDVTKSPSESVCNNCITRFLWKEGPNLQKCDHPNDNITVSDISNYFGKLLNDEIAGKQKNRQTGRVLFRKEIRMLTRGERLRLQRAWLKAYKSGYFGWLVRFHNDNSRNAAQSGPAFPGYYRFLLLILERILQSFDPEVSLPYWDTTVESNMDKPENSILWNNEYLGEINGFVNTGICGGFRDLRGNKIIRNGGNGGALFTHTNLTYVLNKQTIDDLVEDSNYDTMESLHGNVHNYIGGTMSLLELAPWDCVFWFQHAYIDYTWELWRYTHGYNIAYPFKPNKRVQEAEVPMENMPYVEFLGRIPTNLDGYGQQLASMTQYQMSPTCSQHNLYCGSHDLQCRRIDGSFRCTAVDRIFRSSVAPYLKAAQGGKVKLNLDDHQEGRRTKRDTTNIHQTIIKNSLSIVIQSTEITNIYFPQEHEPCMGKPIQNNFVAGCSKADVKRWAFIPIKVVHLRPKEAHFTSQSEINGHKNRYDMYDEHKYNHLKNLVHPGNPATYYDCQEDESGAFKVRLKSTGLSYFGAYTDYVFVDNRLPISSHIGYIAVEKPTSYTPTEALITASDACGRLCKPRCRQWVGDKLYYVPCSGAIRVTQQSPLMYGNDFGDGVLSIWEFNDDFTPIENESNIFIEFFCDYSNEWMWKQSNTHKR</sequence>
<proteinExistence type="predicted"/>
<organism evidence="5 6">
    <name type="scientific">Mytilus coruscus</name>
    <name type="common">Sea mussel</name>
    <dbReference type="NCBI Taxonomy" id="42192"/>
    <lineage>
        <taxon>Eukaryota</taxon>
        <taxon>Metazoa</taxon>
        <taxon>Spiralia</taxon>
        <taxon>Lophotrochozoa</taxon>
        <taxon>Mollusca</taxon>
        <taxon>Bivalvia</taxon>
        <taxon>Autobranchia</taxon>
        <taxon>Pteriomorphia</taxon>
        <taxon>Mytilida</taxon>
        <taxon>Mytiloidea</taxon>
        <taxon>Mytilidae</taxon>
        <taxon>Mytilinae</taxon>
        <taxon>Mytilus</taxon>
    </lineage>
</organism>
<keyword evidence="6" id="KW-1185">Reference proteome</keyword>
<dbReference type="GO" id="GO:0046872">
    <property type="term" value="F:metal ion binding"/>
    <property type="evidence" value="ECO:0007669"/>
    <property type="project" value="UniProtKB-KW"/>
</dbReference>
<feature type="compositionally biased region" description="Basic and acidic residues" evidence="3">
    <location>
        <begin position="1"/>
        <end position="12"/>
    </location>
</feature>
<protein>
    <recommendedName>
        <fullName evidence="4">Tyrosinase copper-binding domain-containing protein</fullName>
    </recommendedName>
</protein>
<dbReference type="Proteomes" id="UP000507470">
    <property type="component" value="Unassembled WGS sequence"/>
</dbReference>
<dbReference type="Pfam" id="PF00264">
    <property type="entry name" value="Tyrosinase"/>
    <property type="match status" value="1"/>
</dbReference>
<dbReference type="PRINTS" id="PR00092">
    <property type="entry name" value="TYROSINASE"/>
</dbReference>
<dbReference type="InterPro" id="IPR008922">
    <property type="entry name" value="Di-copper_centre_dom_sf"/>
</dbReference>
<dbReference type="EMBL" id="CACVKT020008734">
    <property type="protein sequence ID" value="CAC5417288.1"/>
    <property type="molecule type" value="Genomic_DNA"/>
</dbReference>
<dbReference type="GO" id="GO:0016491">
    <property type="term" value="F:oxidoreductase activity"/>
    <property type="evidence" value="ECO:0007669"/>
    <property type="project" value="InterPro"/>
</dbReference>
<name>A0A6J8EAN0_MYTCO</name>
<evidence type="ECO:0000259" key="4">
    <source>
        <dbReference type="Pfam" id="PF00264"/>
    </source>
</evidence>
<dbReference type="SUPFAM" id="SSF48056">
    <property type="entry name" value="Di-copper centre-containing domain"/>
    <property type="match status" value="1"/>
</dbReference>
<dbReference type="PANTHER" id="PTHR11474:SF126">
    <property type="entry name" value="TYROSINASE-LIKE PROTEIN TYR-1-RELATED"/>
    <property type="match status" value="1"/>
</dbReference>
<gene>
    <name evidence="5" type="ORF">MCOR_49810</name>
</gene>
<accession>A0A6J8EAN0</accession>
<dbReference type="InterPro" id="IPR002227">
    <property type="entry name" value="Tyrosinase_Cu-bd"/>
</dbReference>
<dbReference type="InterPro" id="IPR050316">
    <property type="entry name" value="Tyrosinase/Hemocyanin"/>
</dbReference>
<dbReference type="PANTHER" id="PTHR11474">
    <property type="entry name" value="TYROSINASE FAMILY MEMBER"/>
    <property type="match status" value="1"/>
</dbReference>
<evidence type="ECO:0000256" key="3">
    <source>
        <dbReference type="SAM" id="MobiDB-lite"/>
    </source>
</evidence>